<dbReference type="Proteomes" id="UP000255295">
    <property type="component" value="Unassembled WGS sequence"/>
</dbReference>
<reference evidence="1 3" key="1">
    <citation type="submission" date="2017-03" db="EMBL/GenBank/DDBJ databases">
        <title>The whole genome sequencing and assembly of Lysinibacillus sphaericus DSM 28T strain.</title>
        <authorList>
            <person name="Lee Y.-J."/>
            <person name="Yi H."/>
            <person name="Bahn Y.-S."/>
            <person name="Kim J.F."/>
            <person name="Lee D.-W."/>
        </authorList>
    </citation>
    <scope>NUCLEOTIDE SEQUENCE [LARGE SCALE GENOMIC DNA]</scope>
    <source>
        <strain evidence="1 3">DSM 28</strain>
    </source>
</reference>
<dbReference type="InterPro" id="IPR012347">
    <property type="entry name" value="Ferritin-like"/>
</dbReference>
<dbReference type="EMBL" id="CP019980">
    <property type="protein sequence ID" value="AVK96587.1"/>
    <property type="molecule type" value="Genomic_DNA"/>
</dbReference>
<dbReference type="GeneID" id="48276549"/>
<name>A0A2S0JZP1_LYSSH</name>
<gene>
    <name evidence="1" type="ORF">LS41612_10075</name>
    <name evidence="2" type="ORF">NCTC10338_02720</name>
</gene>
<organism evidence="1 3">
    <name type="scientific">Lysinibacillus sphaericus</name>
    <name type="common">Bacillus sphaericus</name>
    <dbReference type="NCBI Taxonomy" id="1421"/>
    <lineage>
        <taxon>Bacteria</taxon>
        <taxon>Bacillati</taxon>
        <taxon>Bacillota</taxon>
        <taxon>Bacilli</taxon>
        <taxon>Bacillales</taxon>
        <taxon>Bacillaceae</taxon>
        <taxon>Lysinibacillus</taxon>
    </lineage>
</organism>
<dbReference type="Pfam" id="PF11553">
    <property type="entry name" value="DUF3231"/>
    <property type="match status" value="1"/>
</dbReference>
<evidence type="ECO:0000313" key="1">
    <source>
        <dbReference type="EMBL" id="AVK96587.1"/>
    </source>
</evidence>
<dbReference type="EMBL" id="UFSZ01000001">
    <property type="protein sequence ID" value="SUV17615.1"/>
    <property type="molecule type" value="Genomic_DNA"/>
</dbReference>
<evidence type="ECO:0000313" key="3">
    <source>
        <dbReference type="Proteomes" id="UP000238825"/>
    </source>
</evidence>
<dbReference type="AlphaFoldDB" id="A0A2S0JZP1"/>
<accession>A0A2S0JZP1</accession>
<dbReference type="Proteomes" id="UP000238825">
    <property type="component" value="Chromosome"/>
</dbReference>
<dbReference type="RefSeq" id="WP_024360991.1">
    <property type="nucleotide sequence ID" value="NZ_BJNS01000006.1"/>
</dbReference>
<evidence type="ECO:0000313" key="2">
    <source>
        <dbReference type="EMBL" id="SUV17615.1"/>
    </source>
</evidence>
<dbReference type="InterPro" id="IPR021617">
    <property type="entry name" value="DUF3231"/>
</dbReference>
<reference evidence="2 4" key="2">
    <citation type="submission" date="2018-06" db="EMBL/GenBank/DDBJ databases">
        <authorList>
            <consortium name="Pathogen Informatics"/>
            <person name="Doyle S."/>
        </authorList>
    </citation>
    <scope>NUCLEOTIDE SEQUENCE [LARGE SCALE GENOMIC DNA]</scope>
    <source>
        <strain evidence="2 4">NCTC10338</strain>
    </source>
</reference>
<sequence length="161" mass="18235">MKMSKRNLDALRFKEVFAIWKQLGVNNGYIATNHLFFKHAVNRELKVIILEFIQYLKEENKQLEKLLKENGVLAPPLSIDQGSLQIAKIRGKTAVNDCEISAILSMNIASSLISVSQAMDMSIEHMLSTKYQVFHMKYANLGAKLIALSHKKSWLLAPSTM</sequence>
<dbReference type="Gene3D" id="1.20.1260.10">
    <property type="match status" value="1"/>
</dbReference>
<proteinExistence type="predicted"/>
<evidence type="ECO:0000313" key="4">
    <source>
        <dbReference type="Proteomes" id="UP000255295"/>
    </source>
</evidence>
<protein>
    <submittedName>
        <fullName evidence="2">Protein of uncharacterized function (DUF3231)</fullName>
    </submittedName>
</protein>